<keyword evidence="3" id="KW-0808">Transferase</keyword>
<comment type="catalytic activity">
    <reaction evidence="7">
        <text>L-threonyl-[protein] + ATP = O-phospho-L-threonyl-[protein] + ADP + H(+)</text>
        <dbReference type="Rhea" id="RHEA:46608"/>
        <dbReference type="Rhea" id="RHEA-COMP:11060"/>
        <dbReference type="Rhea" id="RHEA-COMP:11605"/>
        <dbReference type="ChEBI" id="CHEBI:15378"/>
        <dbReference type="ChEBI" id="CHEBI:30013"/>
        <dbReference type="ChEBI" id="CHEBI:30616"/>
        <dbReference type="ChEBI" id="CHEBI:61977"/>
        <dbReference type="ChEBI" id="CHEBI:456216"/>
        <dbReference type="EC" id="2.7.11.1"/>
    </reaction>
</comment>
<evidence type="ECO:0000259" key="11">
    <source>
        <dbReference type="PROSITE" id="PS50011"/>
    </source>
</evidence>
<feature type="region of interest" description="Disordered" evidence="10">
    <location>
        <begin position="759"/>
        <end position="781"/>
    </location>
</feature>
<dbReference type="PANTHER" id="PTHR24343">
    <property type="entry name" value="SERINE/THREONINE KINASE"/>
    <property type="match status" value="1"/>
</dbReference>
<organism evidence="12 13">
    <name type="scientific">[Candida] subhashii</name>
    <dbReference type="NCBI Taxonomy" id="561895"/>
    <lineage>
        <taxon>Eukaryota</taxon>
        <taxon>Fungi</taxon>
        <taxon>Dikarya</taxon>
        <taxon>Ascomycota</taxon>
        <taxon>Saccharomycotina</taxon>
        <taxon>Pichiomycetes</taxon>
        <taxon>Debaryomycetaceae</taxon>
        <taxon>Spathaspora</taxon>
    </lineage>
</organism>
<keyword evidence="2" id="KW-0723">Serine/threonine-protein kinase</keyword>
<sequence>MSIVEKYTMTNIQNIPDSPASFKDALTSLDCSPASGNTNQQTISSLTRLIQESSTSSLASTPAISHNASEVSLDKKASANNSILSQNLKASSSGLSLELNKKATTAVSTGDATTTSTSATSIAVPMKKDTSNGTFTIGSAHDEVPSISSMTPTSPYTRQYSNSFSQNQLFQNKDVKSTSSPRIIKNNSSTHSSFYIGGESLYSSIPYSAPGGNKNGSISSASANNGTSITSPAGGAAMNREGSLYSNNESGSTAHIPNLPNGQPISSIHIQSPQVSSSAIEPRFIISKQRVAQAQAQQQAAQLSSSQQRSGSQSSLSLFFSSKSKAPRKDSTTDLGYFYNNSYQEAPTMMGTSPSSVSSSESVSNVPPARQGSMSNLKRFFKRSSSKSEVQPSNLSASLRSNSGSMTIPSPVAVSSSFQGGHSYTNTSITTTSSNNSMSQSPGTYNGPGSMTRTNTLQNKINYQERRQSISTVMNPAQQLPFSKRYSKFGESLGAGAGGAVKLVSRLSDKKVFAVKEFRAKYPNESKRDYAKKITGEYCIGSTLKHPNIIETVEICYENERILQVMEYCDYDLFAIVMSNKMSREEINCCFKQVLSGVHYLHSIGLAHRDLKLDNCVIDNRGIVRIIDFGSAVVFSYPFTKTLIEAQGIVGSDPYLAPEVCVFNKYDPRPVDVWSVAIIFCCMILKKFPWKVPKLSDPSFKLFAARPDSVITPLVELLKRTPQDHLTESSTNSSGGGLSSLGDISEALEEVDASAAHAAGANGATGGDQPKDQTSTEVGPDRLLLALPEDCRGLIGRMLELAPACRITIDEIMQDDWLNSVNMCTVDQRIETGSGNVTCHVMNCSDHEHTQVDQSMAHIAAFDKTKKK</sequence>
<dbReference type="PROSITE" id="PS50011">
    <property type="entry name" value="PROTEIN_KINASE_DOM"/>
    <property type="match status" value="1"/>
</dbReference>
<feature type="region of interest" description="Disordered" evidence="10">
    <location>
        <begin position="349"/>
        <end position="402"/>
    </location>
</feature>
<feature type="compositionally biased region" description="Polar residues" evidence="10">
    <location>
        <begin position="442"/>
        <end position="454"/>
    </location>
</feature>
<evidence type="ECO:0000256" key="5">
    <source>
        <dbReference type="ARBA" id="ARBA00022777"/>
    </source>
</evidence>
<evidence type="ECO:0000256" key="3">
    <source>
        <dbReference type="ARBA" id="ARBA00022679"/>
    </source>
</evidence>
<feature type="compositionally biased region" description="Polar residues" evidence="10">
    <location>
        <begin position="244"/>
        <end position="273"/>
    </location>
</feature>
<proteinExistence type="predicted"/>
<evidence type="ECO:0000313" key="12">
    <source>
        <dbReference type="EMBL" id="KAG7664488.1"/>
    </source>
</evidence>
<evidence type="ECO:0000256" key="7">
    <source>
        <dbReference type="ARBA" id="ARBA00047899"/>
    </source>
</evidence>
<comment type="caution">
    <text evidence="12">The sequence shown here is derived from an EMBL/GenBank/DDBJ whole genome shotgun (WGS) entry which is preliminary data.</text>
</comment>
<dbReference type="InterPro" id="IPR008271">
    <property type="entry name" value="Ser/Thr_kinase_AS"/>
</dbReference>
<dbReference type="RefSeq" id="XP_049264720.1">
    <property type="nucleotide sequence ID" value="XM_049405696.1"/>
</dbReference>
<evidence type="ECO:0000256" key="9">
    <source>
        <dbReference type="PROSITE-ProRule" id="PRU10141"/>
    </source>
</evidence>
<feature type="compositionally biased region" description="Low complexity" evidence="10">
    <location>
        <begin position="353"/>
        <end position="368"/>
    </location>
</feature>
<dbReference type="GO" id="GO:0005829">
    <property type="term" value="C:cytosol"/>
    <property type="evidence" value="ECO:0007669"/>
    <property type="project" value="TreeGrafter"/>
</dbReference>
<dbReference type="EMBL" id="JAGSYN010000081">
    <property type="protein sequence ID" value="KAG7664488.1"/>
    <property type="molecule type" value="Genomic_DNA"/>
</dbReference>
<dbReference type="InterPro" id="IPR017441">
    <property type="entry name" value="Protein_kinase_ATP_BS"/>
</dbReference>
<evidence type="ECO:0000256" key="10">
    <source>
        <dbReference type="SAM" id="MobiDB-lite"/>
    </source>
</evidence>
<dbReference type="FunFam" id="1.10.510.10:FF:000919">
    <property type="entry name" value="NPR1p Protein kinase"/>
    <property type="match status" value="1"/>
</dbReference>
<feature type="compositionally biased region" description="Low complexity" evidence="10">
    <location>
        <begin position="426"/>
        <end position="441"/>
    </location>
</feature>
<evidence type="ECO:0000256" key="1">
    <source>
        <dbReference type="ARBA" id="ARBA00012513"/>
    </source>
</evidence>
<evidence type="ECO:0000313" key="13">
    <source>
        <dbReference type="Proteomes" id="UP000694255"/>
    </source>
</evidence>
<evidence type="ECO:0000256" key="8">
    <source>
        <dbReference type="ARBA" id="ARBA00048679"/>
    </source>
</evidence>
<accession>A0A8J5UJD7</accession>
<dbReference type="PANTHER" id="PTHR24343:SF113">
    <property type="entry name" value="NITROGEN PERMEASE REACTIVATOR PROTEIN-RELATED"/>
    <property type="match status" value="1"/>
</dbReference>
<feature type="compositionally biased region" description="Polar residues" evidence="10">
    <location>
        <begin position="389"/>
        <end position="402"/>
    </location>
</feature>
<keyword evidence="5" id="KW-0418">Kinase</keyword>
<feature type="region of interest" description="Disordered" evidence="10">
    <location>
        <begin position="229"/>
        <end position="273"/>
    </location>
</feature>
<dbReference type="AlphaFoldDB" id="A0A8J5UJD7"/>
<keyword evidence="13" id="KW-1185">Reference proteome</keyword>
<dbReference type="PROSITE" id="PS00107">
    <property type="entry name" value="PROTEIN_KINASE_ATP"/>
    <property type="match status" value="1"/>
</dbReference>
<feature type="domain" description="Protein kinase" evidence="11">
    <location>
        <begin position="487"/>
        <end position="818"/>
    </location>
</feature>
<dbReference type="GeneID" id="73468795"/>
<keyword evidence="6 9" id="KW-0067">ATP-binding</keyword>
<dbReference type="OrthoDB" id="6513151at2759"/>
<dbReference type="SMART" id="SM00220">
    <property type="entry name" value="S_TKc"/>
    <property type="match status" value="1"/>
</dbReference>
<dbReference type="GO" id="GO:0005524">
    <property type="term" value="F:ATP binding"/>
    <property type="evidence" value="ECO:0007669"/>
    <property type="project" value="UniProtKB-UniRule"/>
</dbReference>
<dbReference type="GO" id="GO:0004674">
    <property type="term" value="F:protein serine/threonine kinase activity"/>
    <property type="evidence" value="ECO:0007669"/>
    <property type="project" value="UniProtKB-KW"/>
</dbReference>
<name>A0A8J5UJD7_9ASCO</name>
<dbReference type="EC" id="2.7.11.1" evidence="1"/>
<comment type="catalytic activity">
    <reaction evidence="8">
        <text>L-seryl-[protein] + ATP = O-phospho-L-seryl-[protein] + ADP + H(+)</text>
        <dbReference type="Rhea" id="RHEA:17989"/>
        <dbReference type="Rhea" id="RHEA-COMP:9863"/>
        <dbReference type="Rhea" id="RHEA-COMP:11604"/>
        <dbReference type="ChEBI" id="CHEBI:15378"/>
        <dbReference type="ChEBI" id="CHEBI:29999"/>
        <dbReference type="ChEBI" id="CHEBI:30616"/>
        <dbReference type="ChEBI" id="CHEBI:83421"/>
        <dbReference type="ChEBI" id="CHEBI:456216"/>
        <dbReference type="EC" id="2.7.11.1"/>
    </reaction>
</comment>
<evidence type="ECO:0000256" key="2">
    <source>
        <dbReference type="ARBA" id="ARBA00022527"/>
    </source>
</evidence>
<dbReference type="Proteomes" id="UP000694255">
    <property type="component" value="Unassembled WGS sequence"/>
</dbReference>
<dbReference type="PROSITE" id="PS00108">
    <property type="entry name" value="PROTEIN_KINASE_ST"/>
    <property type="match status" value="1"/>
</dbReference>
<evidence type="ECO:0000256" key="4">
    <source>
        <dbReference type="ARBA" id="ARBA00022741"/>
    </source>
</evidence>
<feature type="binding site" evidence="9">
    <location>
        <position position="516"/>
    </location>
    <ligand>
        <name>ATP</name>
        <dbReference type="ChEBI" id="CHEBI:30616"/>
    </ligand>
</feature>
<dbReference type="InterPro" id="IPR000719">
    <property type="entry name" value="Prot_kinase_dom"/>
</dbReference>
<keyword evidence="4 9" id="KW-0547">Nucleotide-binding</keyword>
<reference evidence="12 13" key="1">
    <citation type="journal article" date="2021" name="DNA Res.">
        <title>Genome analysis of Candida subhashii reveals its hybrid nature and dual mitochondrial genome conformations.</title>
        <authorList>
            <person name="Mixao V."/>
            <person name="Hegedusova E."/>
            <person name="Saus E."/>
            <person name="Pryszcz L.P."/>
            <person name="Cillingova A."/>
            <person name="Nosek J."/>
            <person name="Gabaldon T."/>
        </authorList>
    </citation>
    <scope>NUCLEOTIDE SEQUENCE [LARGE SCALE GENOMIC DNA]</scope>
    <source>
        <strain evidence="12 13">CBS 10753</strain>
    </source>
</reference>
<dbReference type="Pfam" id="PF00069">
    <property type="entry name" value="Pkinase"/>
    <property type="match status" value="1"/>
</dbReference>
<protein>
    <recommendedName>
        <fullName evidence="1">non-specific serine/threonine protein kinase</fullName>
        <ecNumber evidence="1">2.7.11.1</ecNumber>
    </recommendedName>
</protein>
<gene>
    <name evidence="12" type="ORF">J8A68_001994</name>
</gene>
<feature type="region of interest" description="Disordered" evidence="10">
    <location>
        <begin position="426"/>
        <end position="454"/>
    </location>
</feature>
<dbReference type="GO" id="GO:0030447">
    <property type="term" value="P:filamentous growth"/>
    <property type="evidence" value="ECO:0007669"/>
    <property type="project" value="UniProtKB-ARBA"/>
</dbReference>
<evidence type="ECO:0000256" key="6">
    <source>
        <dbReference type="ARBA" id="ARBA00022840"/>
    </source>
</evidence>